<dbReference type="Proteomes" id="UP001239795">
    <property type="component" value="Unassembled WGS sequence"/>
</dbReference>
<accession>A0AAI9UWG5</accession>
<dbReference type="AlphaFoldDB" id="A0AAI9UWG5"/>
<organism evidence="1 2">
    <name type="scientific">Colletotrichum melonis</name>
    <dbReference type="NCBI Taxonomy" id="1209925"/>
    <lineage>
        <taxon>Eukaryota</taxon>
        <taxon>Fungi</taxon>
        <taxon>Dikarya</taxon>
        <taxon>Ascomycota</taxon>
        <taxon>Pezizomycotina</taxon>
        <taxon>Sordariomycetes</taxon>
        <taxon>Hypocreomycetidae</taxon>
        <taxon>Glomerellales</taxon>
        <taxon>Glomerellaceae</taxon>
        <taxon>Colletotrichum</taxon>
        <taxon>Colletotrichum acutatum species complex</taxon>
    </lineage>
</organism>
<keyword evidence="2" id="KW-1185">Reference proteome</keyword>
<comment type="caution">
    <text evidence="1">The sequence shown here is derived from an EMBL/GenBank/DDBJ whole genome shotgun (WGS) entry which is preliminary data.</text>
</comment>
<proteinExistence type="predicted"/>
<gene>
    <name evidence="1" type="ORF">CMEL01_12003</name>
</gene>
<protein>
    <submittedName>
        <fullName evidence="1">Uncharacterized protein</fullName>
    </submittedName>
</protein>
<reference evidence="1 2" key="1">
    <citation type="submission" date="2016-10" db="EMBL/GenBank/DDBJ databases">
        <title>The genome sequence of Colletotrichum fioriniae PJ7.</title>
        <authorList>
            <person name="Baroncelli R."/>
        </authorList>
    </citation>
    <scope>NUCLEOTIDE SEQUENCE [LARGE SCALE GENOMIC DNA]</scope>
    <source>
        <strain evidence="1">Col 31</strain>
    </source>
</reference>
<name>A0AAI9UWG5_9PEZI</name>
<evidence type="ECO:0000313" key="2">
    <source>
        <dbReference type="Proteomes" id="UP001239795"/>
    </source>
</evidence>
<dbReference type="EMBL" id="MLGG01000004">
    <property type="protein sequence ID" value="KAK1466011.1"/>
    <property type="molecule type" value="Genomic_DNA"/>
</dbReference>
<evidence type="ECO:0000313" key="1">
    <source>
        <dbReference type="EMBL" id="KAK1466011.1"/>
    </source>
</evidence>
<sequence>MSANLVVISKLDALSLPWHYTPFAAKCARSPAFARLVRTQEATHEATPNVIALSRLRVQVQIHPELSHASAARASWVAVVPWSQETLLSLPHVHSLAMTIAAC</sequence>